<dbReference type="SUPFAM" id="SSF53448">
    <property type="entry name" value="Nucleotide-diphospho-sugar transferases"/>
    <property type="match status" value="1"/>
</dbReference>
<reference evidence="2" key="1">
    <citation type="journal article" date="2022" name="Arch. Microbiol.">
        <title>Thiomicrorhabdus immobilis sp. nov., a mesophilic sulfur-oxidizing bacterium isolated from sediment of a brackish lake in northern Japan.</title>
        <authorList>
            <person name="Kojima H."/>
            <person name="Mochizuki J."/>
            <person name="Kanda M."/>
            <person name="Watanabe T."/>
            <person name="Fukui M."/>
        </authorList>
    </citation>
    <scope>NUCLEOTIDE SEQUENCE</scope>
    <source>
        <strain evidence="2">Am19</strain>
    </source>
</reference>
<proteinExistence type="predicted"/>
<keyword evidence="3" id="KW-1185">Reference proteome</keyword>
<dbReference type="Proteomes" id="UP001054820">
    <property type="component" value="Chromosome"/>
</dbReference>
<keyword evidence="2" id="KW-0808">Transferase</keyword>
<dbReference type="Gene3D" id="3.90.550.10">
    <property type="entry name" value="Spore Coat Polysaccharide Biosynthesis Protein SpsA, Chain A"/>
    <property type="match status" value="1"/>
</dbReference>
<dbReference type="RefSeq" id="WP_311195291.1">
    <property type="nucleotide sequence ID" value="NZ_AP024202.1"/>
</dbReference>
<evidence type="ECO:0000313" key="3">
    <source>
        <dbReference type="Proteomes" id="UP001054820"/>
    </source>
</evidence>
<dbReference type="InterPro" id="IPR005835">
    <property type="entry name" value="NTP_transferase_dom"/>
</dbReference>
<name>A0ABN6CV41_9GAMM</name>
<dbReference type="InterPro" id="IPR050486">
    <property type="entry name" value="Mannose-1P_guanyltransferase"/>
</dbReference>
<accession>A0ABN6CV41</accession>
<dbReference type="InterPro" id="IPR054790">
    <property type="entry name" value="MurU"/>
</dbReference>
<protein>
    <submittedName>
        <fullName evidence="2">Mannose-1-phosphate guanylyltransferase</fullName>
    </submittedName>
</protein>
<dbReference type="GO" id="GO:0016779">
    <property type="term" value="F:nucleotidyltransferase activity"/>
    <property type="evidence" value="ECO:0007669"/>
    <property type="project" value="UniProtKB-KW"/>
</dbReference>
<dbReference type="Pfam" id="PF00483">
    <property type="entry name" value="NTP_transferase"/>
    <property type="match status" value="1"/>
</dbReference>
<dbReference type="NCBIfam" id="NF045761">
    <property type="entry name" value="NAMPUrTaseMurU"/>
    <property type="match status" value="1"/>
</dbReference>
<keyword evidence="2" id="KW-0548">Nucleotidyltransferase</keyword>
<sequence length="249" mass="27532">MNSKPSNQKTIKAMILAAGRGKRLRPITDTTPKPLVPLCGKPLIEYHIEKLAKAGVREIVINHAWLGDKIEQQLGDGSRWNVRIHYSPEPEGGLETAGGIINALPLLGEQPFLLLNGDVYCEMEFDSLVDIAQNLVAANDTNLETDKRQQYQSLGHLVLVPSPEHNSKGDFGLDENFLVEPQGELTFAGLSVLSPKLFDGMSVDFIPLAPILRQAMENGLLSGEVQYSLWSDVGTLERLHETERWIAQD</sequence>
<gene>
    <name evidence="2" type="ORF">THMIRHAM_06410</name>
</gene>
<feature type="domain" description="Nucleotidyl transferase" evidence="1">
    <location>
        <begin position="12"/>
        <end position="137"/>
    </location>
</feature>
<evidence type="ECO:0000313" key="2">
    <source>
        <dbReference type="EMBL" id="BCN92856.1"/>
    </source>
</evidence>
<dbReference type="EMBL" id="AP024202">
    <property type="protein sequence ID" value="BCN92856.1"/>
    <property type="molecule type" value="Genomic_DNA"/>
</dbReference>
<dbReference type="PANTHER" id="PTHR22572">
    <property type="entry name" value="SUGAR-1-PHOSPHATE GUANYL TRANSFERASE"/>
    <property type="match status" value="1"/>
</dbReference>
<organism evidence="2 3">
    <name type="scientific">Thiomicrorhabdus immobilis</name>
    <dbReference type="NCBI Taxonomy" id="2791037"/>
    <lineage>
        <taxon>Bacteria</taxon>
        <taxon>Pseudomonadati</taxon>
        <taxon>Pseudomonadota</taxon>
        <taxon>Gammaproteobacteria</taxon>
        <taxon>Thiotrichales</taxon>
        <taxon>Piscirickettsiaceae</taxon>
        <taxon>Thiomicrorhabdus</taxon>
    </lineage>
</organism>
<dbReference type="CDD" id="cd06422">
    <property type="entry name" value="NTP_transferase_like_1"/>
    <property type="match status" value="1"/>
</dbReference>
<dbReference type="InterPro" id="IPR029044">
    <property type="entry name" value="Nucleotide-diphossugar_trans"/>
</dbReference>
<evidence type="ECO:0000259" key="1">
    <source>
        <dbReference type="Pfam" id="PF00483"/>
    </source>
</evidence>